<comment type="subcellular location">
    <subcellularLocation>
        <location evidence="1">Nucleus</location>
    </subcellularLocation>
</comment>
<feature type="domain" description="C2H2-type" evidence="12">
    <location>
        <begin position="195"/>
        <end position="222"/>
    </location>
</feature>
<keyword evidence="8" id="KW-0539">Nucleus</keyword>
<evidence type="ECO:0000256" key="1">
    <source>
        <dbReference type="ARBA" id="ARBA00004123"/>
    </source>
</evidence>
<evidence type="ECO:0000256" key="11">
    <source>
        <dbReference type="SAM" id="MobiDB-lite"/>
    </source>
</evidence>
<feature type="compositionally biased region" description="Low complexity" evidence="11">
    <location>
        <begin position="291"/>
        <end position="321"/>
    </location>
</feature>
<dbReference type="SMART" id="SM00355">
    <property type="entry name" value="ZnF_C2H2"/>
    <property type="match status" value="3"/>
</dbReference>
<feature type="region of interest" description="Disordered" evidence="11">
    <location>
        <begin position="288"/>
        <end position="321"/>
    </location>
</feature>
<keyword evidence="7" id="KW-0238">DNA-binding</keyword>
<evidence type="ECO:0000256" key="9">
    <source>
        <dbReference type="PROSITE-ProRule" id="PRU00042"/>
    </source>
</evidence>
<dbReference type="PROSITE" id="PS00028">
    <property type="entry name" value="ZINC_FINGER_C2H2_1"/>
    <property type="match status" value="2"/>
</dbReference>
<feature type="compositionally biased region" description="Low complexity" evidence="11">
    <location>
        <begin position="68"/>
        <end position="83"/>
    </location>
</feature>
<keyword evidence="4 9" id="KW-0863">Zinc-finger</keyword>
<dbReference type="Proteomes" id="UP001479436">
    <property type="component" value="Unassembled WGS sequence"/>
</dbReference>
<feature type="region of interest" description="Disordered" evidence="11">
    <location>
        <begin position="51"/>
        <end position="83"/>
    </location>
</feature>
<sequence length="472" mass="53748">MELVVNTKHGHEIVSHKKSSSFTIGNSCILYSTPSNSRESTTPEYCLGNSLTMSSIHSPQSPNPASESSNSQSLKPSISKSTSISKKINKTLSGAPFTSKFSIHEPPGIPNSYPSAFGAFSLNLPKPNQDGNSTPEKPYACNQCDQSFSRHHNLKSHYLTHTQERQYQCTICHHYFRRQHDLRRHIKLHTGERPHECEFCGRSFARLDALNRHRKAENGNSCSNALKNRGKAPVTSQESEQSNQVVGDLHHQDQRPIFDHVYPSISAPAPPISTPTEYIFYHHSPTECDSSTEFSTHTSSSKPYPKYSTSQGISSTSRISDSPPSIYTWPISSMKSQLQNEHLSDSMSHLINPTRGVMEERFRFHRELSLDSRRDSSVSSRSEEGARSCSDTSYLHSEEYLIERNEFLERRTKELEQEVISERKLKKHREFLEDRVRELEIEKSLLKSLLIERRDEQNPQPKLSSDKKRKST</sequence>
<evidence type="ECO:0000256" key="6">
    <source>
        <dbReference type="ARBA" id="ARBA00023015"/>
    </source>
</evidence>
<dbReference type="PROSITE" id="PS50157">
    <property type="entry name" value="ZINC_FINGER_C2H2_2"/>
    <property type="match status" value="3"/>
</dbReference>
<feature type="region of interest" description="Disordered" evidence="11">
    <location>
        <begin position="450"/>
        <end position="472"/>
    </location>
</feature>
<evidence type="ECO:0000256" key="7">
    <source>
        <dbReference type="ARBA" id="ARBA00023125"/>
    </source>
</evidence>
<feature type="region of interest" description="Disordered" evidence="11">
    <location>
        <begin position="217"/>
        <end position="248"/>
    </location>
</feature>
<feature type="domain" description="C2H2-type" evidence="12">
    <location>
        <begin position="139"/>
        <end position="166"/>
    </location>
</feature>
<evidence type="ECO:0000256" key="10">
    <source>
        <dbReference type="SAM" id="Coils"/>
    </source>
</evidence>
<organism evidence="13 14">
    <name type="scientific">Basidiobolus ranarum</name>
    <dbReference type="NCBI Taxonomy" id="34480"/>
    <lineage>
        <taxon>Eukaryota</taxon>
        <taxon>Fungi</taxon>
        <taxon>Fungi incertae sedis</taxon>
        <taxon>Zoopagomycota</taxon>
        <taxon>Entomophthoromycotina</taxon>
        <taxon>Basidiobolomycetes</taxon>
        <taxon>Basidiobolales</taxon>
        <taxon>Basidiobolaceae</taxon>
        <taxon>Basidiobolus</taxon>
    </lineage>
</organism>
<dbReference type="SUPFAM" id="SSF57667">
    <property type="entry name" value="beta-beta-alpha zinc fingers"/>
    <property type="match status" value="2"/>
</dbReference>
<evidence type="ECO:0000313" key="13">
    <source>
        <dbReference type="EMBL" id="KAK9723030.1"/>
    </source>
</evidence>
<evidence type="ECO:0000256" key="8">
    <source>
        <dbReference type="ARBA" id="ARBA00023242"/>
    </source>
</evidence>
<proteinExistence type="predicted"/>
<dbReference type="InterPro" id="IPR050589">
    <property type="entry name" value="Ikaros_C2H2-ZF"/>
</dbReference>
<comment type="caution">
    <text evidence="13">The sequence shown here is derived from an EMBL/GenBank/DDBJ whole genome shotgun (WGS) entry which is preliminary data.</text>
</comment>
<evidence type="ECO:0000313" key="14">
    <source>
        <dbReference type="Proteomes" id="UP001479436"/>
    </source>
</evidence>
<dbReference type="InterPro" id="IPR013087">
    <property type="entry name" value="Znf_C2H2_type"/>
</dbReference>
<reference evidence="13 14" key="1">
    <citation type="submission" date="2023-04" db="EMBL/GenBank/DDBJ databases">
        <title>Genome of Basidiobolus ranarum AG-B5.</title>
        <authorList>
            <person name="Stajich J.E."/>
            <person name="Carter-House D."/>
            <person name="Gryganskyi A."/>
        </authorList>
    </citation>
    <scope>NUCLEOTIDE SEQUENCE [LARGE SCALE GENOMIC DNA]</scope>
    <source>
        <strain evidence="13 14">AG-B5</strain>
    </source>
</reference>
<dbReference type="Pfam" id="PF00096">
    <property type="entry name" value="zf-C2H2"/>
    <property type="match status" value="3"/>
</dbReference>
<evidence type="ECO:0000256" key="5">
    <source>
        <dbReference type="ARBA" id="ARBA00022833"/>
    </source>
</evidence>
<keyword evidence="14" id="KW-1185">Reference proteome</keyword>
<gene>
    <name evidence="13" type="ORF">K7432_002238</name>
</gene>
<keyword evidence="2" id="KW-0479">Metal-binding</keyword>
<dbReference type="PANTHER" id="PTHR24404">
    <property type="entry name" value="ZINC FINGER PROTEIN"/>
    <property type="match status" value="1"/>
</dbReference>
<dbReference type="InterPro" id="IPR036236">
    <property type="entry name" value="Znf_C2H2_sf"/>
</dbReference>
<protein>
    <recommendedName>
        <fullName evidence="12">C2H2-type domain-containing protein</fullName>
    </recommendedName>
</protein>
<feature type="coiled-coil region" evidence="10">
    <location>
        <begin position="398"/>
        <end position="449"/>
    </location>
</feature>
<feature type="compositionally biased region" description="Polar residues" evidence="11">
    <location>
        <begin position="51"/>
        <end position="67"/>
    </location>
</feature>
<keyword evidence="6" id="KW-0804">Transcription</keyword>
<dbReference type="EMBL" id="JASJQH010006933">
    <property type="protein sequence ID" value="KAK9723030.1"/>
    <property type="molecule type" value="Genomic_DNA"/>
</dbReference>
<name>A0ABR2W865_9FUNG</name>
<keyword evidence="3" id="KW-0677">Repeat</keyword>
<accession>A0ABR2W865</accession>
<evidence type="ECO:0000256" key="2">
    <source>
        <dbReference type="ARBA" id="ARBA00022723"/>
    </source>
</evidence>
<feature type="domain" description="C2H2-type" evidence="12">
    <location>
        <begin position="167"/>
        <end position="194"/>
    </location>
</feature>
<keyword evidence="10" id="KW-0175">Coiled coil</keyword>
<dbReference type="Gene3D" id="3.30.160.60">
    <property type="entry name" value="Classic Zinc Finger"/>
    <property type="match status" value="3"/>
</dbReference>
<keyword evidence="5" id="KW-0862">Zinc</keyword>
<dbReference type="PANTHER" id="PTHR24404:SF100">
    <property type="entry name" value="ZINC FINGER PROTEIN 501"/>
    <property type="match status" value="1"/>
</dbReference>
<keyword evidence="6" id="KW-0805">Transcription regulation</keyword>
<feature type="compositionally biased region" description="Polar residues" evidence="11">
    <location>
        <begin position="234"/>
        <end position="245"/>
    </location>
</feature>
<evidence type="ECO:0000256" key="3">
    <source>
        <dbReference type="ARBA" id="ARBA00022737"/>
    </source>
</evidence>
<evidence type="ECO:0000256" key="4">
    <source>
        <dbReference type="ARBA" id="ARBA00022771"/>
    </source>
</evidence>
<evidence type="ECO:0000259" key="12">
    <source>
        <dbReference type="PROSITE" id="PS50157"/>
    </source>
</evidence>